<keyword evidence="2" id="KW-0547">Nucleotide-binding</keyword>
<proteinExistence type="predicted"/>
<sequence length="391" mass="42202">MAIGGMGQPGMEATGNPIHELFIDGDLESELSKICLKTFNFPLTLDRANGNVQLRVGKPGIDSPPLQHPTREYAESVAALRLLSEQGDGVKNYLGMVLHLMTSRASVTVIDELEAFLHPAQARSLGRHLGTQALSRGLQLLTATHDRDFVLGLLETNCPVTFVRLQRYQDNTSAATLSPERVKSIWDRPLLRYSNVLQGLFHRTVVVCESDGDCRWYAAVLDELGRRADFAAEEVLFVPAGGKSQIPQCVDALEGLDVGAFVAVDFDALLDPPYLKTLLASAGATGDDLLSRATNIVKQLLTTEQRARAKEFGLDGLPHGDLTRLAQDLVADLRDARVLVLPGGELESYDRSIGGHGPAWVSGALAAGRHLASPIAEEFLSPVVAAVRGLE</sequence>
<dbReference type="Pfam" id="PF13304">
    <property type="entry name" value="AAA_21"/>
    <property type="match status" value="1"/>
</dbReference>
<dbReference type="Proteomes" id="UP001164693">
    <property type="component" value="Chromosome"/>
</dbReference>
<feature type="domain" description="ATPase AAA-type core" evidence="1">
    <location>
        <begin position="82"/>
        <end position="148"/>
    </location>
</feature>
<dbReference type="SUPFAM" id="SSF52540">
    <property type="entry name" value="P-loop containing nucleoside triphosphate hydrolases"/>
    <property type="match status" value="1"/>
</dbReference>
<dbReference type="InterPro" id="IPR027417">
    <property type="entry name" value="P-loop_NTPase"/>
</dbReference>
<dbReference type="RefSeq" id="WP_269442265.1">
    <property type="nucleotide sequence ID" value="NZ_CP097463.1"/>
</dbReference>
<dbReference type="EMBL" id="CP097463">
    <property type="protein sequence ID" value="WAX55742.1"/>
    <property type="molecule type" value="Genomic_DNA"/>
</dbReference>
<protein>
    <submittedName>
        <fullName evidence="2">ATP-binding protein</fullName>
    </submittedName>
</protein>
<accession>A0ABY7JWQ4</accession>
<keyword evidence="3" id="KW-1185">Reference proteome</keyword>
<dbReference type="GO" id="GO:0005524">
    <property type="term" value="F:ATP binding"/>
    <property type="evidence" value="ECO:0007669"/>
    <property type="project" value="UniProtKB-KW"/>
</dbReference>
<evidence type="ECO:0000259" key="1">
    <source>
        <dbReference type="Pfam" id="PF13304"/>
    </source>
</evidence>
<dbReference type="InterPro" id="IPR003959">
    <property type="entry name" value="ATPase_AAA_core"/>
</dbReference>
<name>A0ABY7JWQ4_9ACTN</name>
<organism evidence="2 3">
    <name type="scientific">Jatrophihabitans cynanchi</name>
    <dbReference type="NCBI Taxonomy" id="2944128"/>
    <lineage>
        <taxon>Bacteria</taxon>
        <taxon>Bacillati</taxon>
        <taxon>Actinomycetota</taxon>
        <taxon>Actinomycetes</taxon>
        <taxon>Jatrophihabitantales</taxon>
        <taxon>Jatrophihabitantaceae</taxon>
        <taxon>Jatrophihabitans</taxon>
    </lineage>
</organism>
<keyword evidence="2" id="KW-0067">ATP-binding</keyword>
<evidence type="ECO:0000313" key="2">
    <source>
        <dbReference type="EMBL" id="WAX55742.1"/>
    </source>
</evidence>
<evidence type="ECO:0000313" key="3">
    <source>
        <dbReference type="Proteomes" id="UP001164693"/>
    </source>
</evidence>
<reference evidence="2" key="1">
    <citation type="submission" date="2022-05" db="EMBL/GenBank/DDBJ databases">
        <title>Jatrophihabitans sp. SB3-54 whole genome sequence.</title>
        <authorList>
            <person name="Suh M.K."/>
            <person name="Eom M.K."/>
            <person name="Kim J.S."/>
            <person name="Kim H.S."/>
            <person name="Do H.E."/>
            <person name="Shin Y.K."/>
            <person name="Lee J.-S."/>
        </authorList>
    </citation>
    <scope>NUCLEOTIDE SEQUENCE</scope>
    <source>
        <strain evidence="2">SB3-54</strain>
    </source>
</reference>
<gene>
    <name evidence="2" type="ORF">M6B22_14495</name>
</gene>